<evidence type="ECO:0000256" key="1">
    <source>
        <dbReference type="SAM" id="MobiDB-lite"/>
    </source>
</evidence>
<evidence type="ECO:0000313" key="3">
    <source>
        <dbReference type="Proteomes" id="UP000765509"/>
    </source>
</evidence>
<protein>
    <submittedName>
        <fullName evidence="2">Uncharacterized protein</fullName>
    </submittedName>
</protein>
<accession>A0A9Q3CMU8</accession>
<dbReference type="Proteomes" id="UP000765509">
    <property type="component" value="Unassembled WGS sequence"/>
</dbReference>
<feature type="compositionally biased region" description="Polar residues" evidence="1">
    <location>
        <begin position="25"/>
        <end position="49"/>
    </location>
</feature>
<dbReference type="EMBL" id="AVOT02009474">
    <property type="protein sequence ID" value="MBW0488174.1"/>
    <property type="molecule type" value="Genomic_DNA"/>
</dbReference>
<organism evidence="2 3">
    <name type="scientific">Austropuccinia psidii MF-1</name>
    <dbReference type="NCBI Taxonomy" id="1389203"/>
    <lineage>
        <taxon>Eukaryota</taxon>
        <taxon>Fungi</taxon>
        <taxon>Dikarya</taxon>
        <taxon>Basidiomycota</taxon>
        <taxon>Pucciniomycotina</taxon>
        <taxon>Pucciniomycetes</taxon>
        <taxon>Pucciniales</taxon>
        <taxon>Sphaerophragmiaceae</taxon>
        <taxon>Austropuccinia</taxon>
    </lineage>
</organism>
<gene>
    <name evidence="2" type="ORF">O181_027889</name>
</gene>
<evidence type="ECO:0000313" key="2">
    <source>
        <dbReference type="EMBL" id="MBW0488174.1"/>
    </source>
</evidence>
<proteinExistence type="predicted"/>
<comment type="caution">
    <text evidence="2">The sequence shown here is derived from an EMBL/GenBank/DDBJ whole genome shotgun (WGS) entry which is preliminary data.</text>
</comment>
<feature type="region of interest" description="Disordered" evidence="1">
    <location>
        <begin position="1"/>
        <end position="54"/>
    </location>
</feature>
<feature type="compositionally biased region" description="Polar residues" evidence="1">
    <location>
        <begin position="1"/>
        <end position="16"/>
    </location>
</feature>
<keyword evidence="3" id="KW-1185">Reference proteome</keyword>
<reference evidence="2" key="1">
    <citation type="submission" date="2021-03" db="EMBL/GenBank/DDBJ databases">
        <title>Draft genome sequence of rust myrtle Austropuccinia psidii MF-1, a brazilian biotype.</title>
        <authorList>
            <person name="Quecine M.C."/>
            <person name="Pachon D.M.R."/>
            <person name="Bonatelli M.L."/>
            <person name="Correr F.H."/>
            <person name="Franceschini L.M."/>
            <person name="Leite T.F."/>
            <person name="Margarido G.R.A."/>
            <person name="Almeida C.A."/>
            <person name="Ferrarezi J.A."/>
            <person name="Labate C.A."/>
        </authorList>
    </citation>
    <scope>NUCLEOTIDE SEQUENCE</scope>
    <source>
        <strain evidence="2">MF-1</strain>
    </source>
</reference>
<dbReference type="AlphaFoldDB" id="A0A9Q3CMU8"/>
<name>A0A9Q3CMU8_9BASI</name>
<sequence>MSQGSTPVIPSGTEGNKVTGKGHSESLNTTKKWTPIATQRSRKPQQAASIQGKPTLIPCTGNSKVIKTVVTSKGKLQKAVKTKFLQGIVKGTLESQEISQRTDKACAEPEDHKQDNFDTVVHGKTLREIIPTLPFTFQFNRNLKPEDWKDMDQVLQLHQLLKDPFQWSMNNKRFNLESHWEELGAICHKICPKEIPLKDLTIITKGWNSNRKLKLLEERTTKIRENQATVQAIEEQLNQTEPNLILSGSQGVDQQNFPVASNHSGTRI</sequence>